<dbReference type="OrthoDB" id="2489132at2"/>
<dbReference type="PROSITE" id="PS50111">
    <property type="entry name" value="CHEMOTAXIS_TRANSDUC_2"/>
    <property type="match status" value="1"/>
</dbReference>
<dbReference type="InterPro" id="IPR003122">
    <property type="entry name" value="Tar_rcpt_lig-bd"/>
</dbReference>
<evidence type="ECO:0000259" key="16">
    <source>
        <dbReference type="PROSITE" id="PS50885"/>
    </source>
</evidence>
<dbReference type="SMART" id="SM00304">
    <property type="entry name" value="HAMP"/>
    <property type="match status" value="1"/>
</dbReference>
<dbReference type="Pfam" id="PF00015">
    <property type="entry name" value="MCPsignal"/>
    <property type="match status" value="1"/>
</dbReference>
<dbReference type="PANTHER" id="PTHR43531">
    <property type="entry name" value="PROTEIN ICFG"/>
    <property type="match status" value="1"/>
</dbReference>
<dbReference type="Pfam" id="PF08447">
    <property type="entry name" value="PAS_3"/>
    <property type="match status" value="1"/>
</dbReference>
<dbReference type="CDD" id="cd11386">
    <property type="entry name" value="MCP_signal"/>
    <property type="match status" value="1"/>
</dbReference>
<dbReference type="AlphaFoldDB" id="A0A1M5CMD2"/>
<reference evidence="17 18" key="1">
    <citation type="submission" date="2016-11" db="EMBL/GenBank/DDBJ databases">
        <authorList>
            <person name="Jaros S."/>
            <person name="Januszkiewicz K."/>
            <person name="Wedrychowicz H."/>
        </authorList>
    </citation>
    <scope>NUCLEOTIDE SEQUENCE [LARGE SCALE GENOMIC DNA]</scope>
    <source>
        <strain evidence="17 18">DSM 19980</strain>
    </source>
</reference>
<evidence type="ECO:0000256" key="13">
    <source>
        <dbReference type="SAM" id="Phobius"/>
    </source>
</evidence>
<dbReference type="InterPro" id="IPR051310">
    <property type="entry name" value="MCP_chemotaxis"/>
</dbReference>
<dbReference type="FunFam" id="1.10.287.950:FF:000001">
    <property type="entry name" value="Methyl-accepting chemotaxis sensory transducer"/>
    <property type="match status" value="1"/>
</dbReference>
<evidence type="ECO:0000256" key="6">
    <source>
        <dbReference type="ARBA" id="ARBA00022692"/>
    </source>
</evidence>
<dbReference type="EMBL" id="FQUJ01000014">
    <property type="protein sequence ID" value="SHF55861.1"/>
    <property type="molecule type" value="Genomic_DNA"/>
</dbReference>
<dbReference type="InterPro" id="IPR013655">
    <property type="entry name" value="PAS_fold_3"/>
</dbReference>
<dbReference type="PRINTS" id="PR00260">
    <property type="entry name" value="CHEMTRNSDUCR"/>
</dbReference>
<keyword evidence="8 13" id="KW-0472">Membrane</keyword>
<keyword evidence="18" id="KW-1185">Reference proteome</keyword>
<proteinExistence type="inferred from homology"/>
<feature type="region of interest" description="Disordered" evidence="12">
    <location>
        <begin position="440"/>
        <end position="465"/>
    </location>
</feature>
<dbReference type="Proteomes" id="UP000184346">
    <property type="component" value="Unassembled WGS sequence"/>
</dbReference>
<dbReference type="Pfam" id="PF02203">
    <property type="entry name" value="TarH"/>
    <property type="match status" value="1"/>
</dbReference>
<dbReference type="GO" id="GO:0005886">
    <property type="term" value="C:plasma membrane"/>
    <property type="evidence" value="ECO:0007669"/>
    <property type="project" value="UniProtKB-SubCell"/>
</dbReference>
<evidence type="ECO:0000259" key="15">
    <source>
        <dbReference type="PROSITE" id="PS50112"/>
    </source>
</evidence>
<dbReference type="Gene3D" id="1.10.287.950">
    <property type="entry name" value="Methyl-accepting chemotaxis protein"/>
    <property type="match status" value="1"/>
</dbReference>
<dbReference type="Pfam" id="PF00672">
    <property type="entry name" value="HAMP"/>
    <property type="match status" value="1"/>
</dbReference>
<dbReference type="PROSITE" id="PS50112">
    <property type="entry name" value="PAS"/>
    <property type="match status" value="1"/>
</dbReference>
<dbReference type="InterPro" id="IPR004090">
    <property type="entry name" value="Chemotax_Me-accpt_rcpt"/>
</dbReference>
<evidence type="ECO:0000256" key="10">
    <source>
        <dbReference type="ARBA" id="ARBA00029447"/>
    </source>
</evidence>
<organism evidence="17 18">
    <name type="scientific">Modicisalibacter ilicicola DSM 19980</name>
    <dbReference type="NCBI Taxonomy" id="1121942"/>
    <lineage>
        <taxon>Bacteria</taxon>
        <taxon>Pseudomonadati</taxon>
        <taxon>Pseudomonadota</taxon>
        <taxon>Gammaproteobacteria</taxon>
        <taxon>Oceanospirillales</taxon>
        <taxon>Halomonadaceae</taxon>
        <taxon>Modicisalibacter</taxon>
    </lineage>
</organism>
<feature type="region of interest" description="Disordered" evidence="12">
    <location>
        <begin position="689"/>
        <end position="723"/>
    </location>
</feature>
<gene>
    <name evidence="17" type="ORF">SAMN02745148_02977</name>
</gene>
<comment type="subcellular location">
    <subcellularLocation>
        <location evidence="1">Cell inner membrane</location>
        <topology evidence="1">Multi-pass membrane protein</topology>
    </subcellularLocation>
</comment>
<dbReference type="CDD" id="cd00130">
    <property type="entry name" value="PAS"/>
    <property type="match status" value="1"/>
</dbReference>
<dbReference type="InterPro" id="IPR035965">
    <property type="entry name" value="PAS-like_dom_sf"/>
</dbReference>
<accession>A0A1M5CMD2</accession>
<dbReference type="STRING" id="1121942.SAMN02745148_02977"/>
<protein>
    <submittedName>
        <fullName evidence="17">Methyl-accepting chemotaxis sensory transducer with TarH sensor</fullName>
    </submittedName>
</protein>
<dbReference type="CDD" id="cd06225">
    <property type="entry name" value="HAMP"/>
    <property type="match status" value="1"/>
</dbReference>
<name>A0A1M5CMD2_9GAMM</name>
<dbReference type="SMART" id="SM00283">
    <property type="entry name" value="MA"/>
    <property type="match status" value="1"/>
</dbReference>
<evidence type="ECO:0000313" key="18">
    <source>
        <dbReference type="Proteomes" id="UP000184346"/>
    </source>
</evidence>
<keyword evidence="4" id="KW-0145">Chemotaxis</keyword>
<dbReference type="InterPro" id="IPR000014">
    <property type="entry name" value="PAS"/>
</dbReference>
<keyword evidence="9 11" id="KW-0807">Transducer</keyword>
<feature type="domain" description="HAMP" evidence="16">
    <location>
        <begin position="371"/>
        <end position="423"/>
    </location>
</feature>
<evidence type="ECO:0000256" key="11">
    <source>
        <dbReference type="PROSITE-ProRule" id="PRU00284"/>
    </source>
</evidence>
<keyword evidence="6 13" id="KW-0812">Transmembrane</keyword>
<dbReference type="GO" id="GO:0007165">
    <property type="term" value="P:signal transduction"/>
    <property type="evidence" value="ECO:0007669"/>
    <property type="project" value="UniProtKB-KW"/>
</dbReference>
<keyword evidence="3" id="KW-0488">Methylation</keyword>
<dbReference type="GO" id="GO:0004888">
    <property type="term" value="F:transmembrane signaling receptor activity"/>
    <property type="evidence" value="ECO:0007669"/>
    <property type="project" value="InterPro"/>
</dbReference>
<evidence type="ECO:0000256" key="1">
    <source>
        <dbReference type="ARBA" id="ARBA00004429"/>
    </source>
</evidence>
<dbReference type="SUPFAM" id="SSF55785">
    <property type="entry name" value="PYP-like sensor domain (PAS domain)"/>
    <property type="match status" value="1"/>
</dbReference>
<dbReference type="SUPFAM" id="SSF58104">
    <property type="entry name" value="Methyl-accepting chemotaxis protein (MCP) signaling domain"/>
    <property type="match status" value="1"/>
</dbReference>
<evidence type="ECO:0000256" key="8">
    <source>
        <dbReference type="ARBA" id="ARBA00023136"/>
    </source>
</evidence>
<dbReference type="PROSITE" id="PS50885">
    <property type="entry name" value="HAMP"/>
    <property type="match status" value="1"/>
</dbReference>
<feature type="domain" description="PAS" evidence="15">
    <location>
        <begin position="25"/>
        <end position="76"/>
    </location>
</feature>
<keyword evidence="5" id="KW-0997">Cell inner membrane</keyword>
<evidence type="ECO:0000256" key="7">
    <source>
        <dbReference type="ARBA" id="ARBA00022989"/>
    </source>
</evidence>
<evidence type="ECO:0000256" key="4">
    <source>
        <dbReference type="ARBA" id="ARBA00022500"/>
    </source>
</evidence>
<keyword evidence="2" id="KW-1003">Cell membrane</keyword>
<dbReference type="InterPro" id="IPR004089">
    <property type="entry name" value="MCPsignal_dom"/>
</dbReference>
<evidence type="ECO:0000256" key="3">
    <source>
        <dbReference type="ARBA" id="ARBA00022481"/>
    </source>
</evidence>
<dbReference type="SMART" id="SM00091">
    <property type="entry name" value="PAS"/>
    <property type="match status" value="1"/>
</dbReference>
<dbReference type="InterPro" id="IPR003660">
    <property type="entry name" value="HAMP_dom"/>
</dbReference>
<sequence>MRNNQPVTRREYVLSEDQHLISRTDMKGRITYANPAFIEVSGYSYEELIGAPHSIIRHPDMPEAAFANLWKTIEAGHAWSGLVKNRRKNGDHYWVQANALPIVEDGKVLGYVSLRVKASPKECEYAERIYAQVREGRARGVKLSRGRIVPTGIRGWVGRIRLRSLQGRMVTMIALSLALLSVSGGLGMVGLEAASQRLAALNQDGLEDVARLQRIDQLVTQGHQNLSRPEPLALLNERQAHAKELETLSTRLASLWSEYSARSVNQTAVTAEFGKQLDGYIQEGLLSASRILGGEDQFEAFVAAKEFIPKLQAAGGEISQQVSRLVEGKQASAQVMAQQAQVQQRNMLLLQGGLLGLGLLCLCVMGLVTIRAIRRPIRESMHFTQQIAAGNLGATLPSQRDDELGQLMQTLDAMRKSLGSIVKDVNHSVGVVRPASRDIARGNEDLSSRTEQQAASLEETASSMDEMTTTVRQNAANAGQASSLASGATQAVRDSGEVMKQMVDTMGNITASSKKMAEIIGVIDSIAFQTNILALNASVEAARAGEQGRGFAVVAGEVRNLAGRSSDAASEIRALIDGSAKEIDGGAELVKQAEASIEQVVAAVLKVNDIMGEIAMASDEQTQGIEQVNSAIAQMGEVTQQNAERVQSSSRAANSLDQQVNQMANAIAVLRQGGSGKEAVSREVRFQAAAARREPHAGQSTEKNAVMHRDTEHVSSNSEWETF</sequence>
<feature type="compositionally biased region" description="Polar residues" evidence="12">
    <location>
        <begin position="714"/>
        <end position="723"/>
    </location>
</feature>
<evidence type="ECO:0000259" key="14">
    <source>
        <dbReference type="PROSITE" id="PS50111"/>
    </source>
</evidence>
<feature type="domain" description="Methyl-accepting transducer" evidence="14">
    <location>
        <begin position="428"/>
        <end position="657"/>
    </location>
</feature>
<evidence type="ECO:0000313" key="17">
    <source>
        <dbReference type="EMBL" id="SHF55861.1"/>
    </source>
</evidence>
<dbReference type="RefSeq" id="WP_072824269.1">
    <property type="nucleotide sequence ID" value="NZ_FQUJ01000014.1"/>
</dbReference>
<evidence type="ECO:0000256" key="12">
    <source>
        <dbReference type="SAM" id="MobiDB-lite"/>
    </source>
</evidence>
<keyword evidence="7 13" id="KW-1133">Transmembrane helix</keyword>
<dbReference type="Gene3D" id="3.30.450.20">
    <property type="entry name" value="PAS domain"/>
    <property type="match status" value="1"/>
</dbReference>
<comment type="similarity">
    <text evidence="10">Belongs to the methyl-accepting chemotaxis (MCP) protein family.</text>
</comment>
<evidence type="ECO:0000256" key="2">
    <source>
        <dbReference type="ARBA" id="ARBA00022475"/>
    </source>
</evidence>
<feature type="transmembrane region" description="Helical" evidence="13">
    <location>
        <begin position="169"/>
        <end position="191"/>
    </location>
</feature>
<feature type="transmembrane region" description="Helical" evidence="13">
    <location>
        <begin position="348"/>
        <end position="373"/>
    </location>
</feature>
<dbReference type="GO" id="GO:0006935">
    <property type="term" value="P:chemotaxis"/>
    <property type="evidence" value="ECO:0007669"/>
    <property type="project" value="UniProtKB-KW"/>
</dbReference>
<feature type="compositionally biased region" description="Polar residues" evidence="12">
    <location>
        <begin position="449"/>
        <end position="465"/>
    </location>
</feature>
<evidence type="ECO:0000256" key="5">
    <source>
        <dbReference type="ARBA" id="ARBA00022519"/>
    </source>
</evidence>
<dbReference type="PANTHER" id="PTHR43531:SF14">
    <property type="entry name" value="METHYL-ACCEPTING CHEMOTAXIS PROTEIN I-RELATED"/>
    <property type="match status" value="1"/>
</dbReference>
<dbReference type="NCBIfam" id="TIGR00229">
    <property type="entry name" value="sensory_box"/>
    <property type="match status" value="1"/>
</dbReference>
<evidence type="ECO:0000256" key="9">
    <source>
        <dbReference type="ARBA" id="ARBA00023224"/>
    </source>
</evidence>